<dbReference type="InterPro" id="IPR012934">
    <property type="entry name" value="Znf_AD"/>
</dbReference>
<feature type="domain" description="C2H2-type" evidence="7">
    <location>
        <begin position="607"/>
        <end position="629"/>
    </location>
</feature>
<dbReference type="SMART" id="SM00355">
    <property type="entry name" value="ZnF_C2H2"/>
    <property type="match status" value="10"/>
</dbReference>
<dbReference type="SUPFAM" id="SSF57667">
    <property type="entry name" value="beta-beta-alpha zinc fingers"/>
    <property type="match status" value="4"/>
</dbReference>
<feature type="domain" description="C2H2-type" evidence="7">
    <location>
        <begin position="577"/>
        <end position="600"/>
    </location>
</feature>
<feature type="domain" description="C2H2-type" evidence="7">
    <location>
        <begin position="207"/>
        <end position="229"/>
    </location>
</feature>
<dbReference type="PROSITE" id="PS50157">
    <property type="entry name" value="ZINC_FINGER_C2H2_2"/>
    <property type="match status" value="7"/>
</dbReference>
<dbReference type="PANTHER" id="PTHR24379:SF127">
    <property type="entry name" value="BLOODY FINGERS-RELATED"/>
    <property type="match status" value="1"/>
</dbReference>
<feature type="domain" description="ZAD" evidence="8">
    <location>
        <begin position="54"/>
        <end position="136"/>
    </location>
</feature>
<feature type="binding site" evidence="6">
    <location>
        <position position="109"/>
    </location>
    <ligand>
        <name>Zn(2+)</name>
        <dbReference type="ChEBI" id="CHEBI:29105"/>
    </ligand>
</feature>
<keyword evidence="1 6" id="KW-0479">Metal-binding</keyword>
<dbReference type="SUPFAM" id="SSF57716">
    <property type="entry name" value="Glucocorticoid receptor-like (DNA-binding domain)"/>
    <property type="match status" value="1"/>
</dbReference>
<dbReference type="Pfam" id="PF07776">
    <property type="entry name" value="zf-AD"/>
    <property type="match status" value="1"/>
</dbReference>
<dbReference type="PROSITE" id="PS51915">
    <property type="entry name" value="ZAD"/>
    <property type="match status" value="1"/>
</dbReference>
<organism evidence="9 10">
    <name type="scientific">Plutella xylostella</name>
    <name type="common">Diamondback moth</name>
    <name type="synonym">Plutella maculipennis</name>
    <dbReference type="NCBI Taxonomy" id="51655"/>
    <lineage>
        <taxon>Eukaryota</taxon>
        <taxon>Metazoa</taxon>
        <taxon>Ecdysozoa</taxon>
        <taxon>Arthropoda</taxon>
        <taxon>Hexapoda</taxon>
        <taxon>Insecta</taxon>
        <taxon>Pterygota</taxon>
        <taxon>Neoptera</taxon>
        <taxon>Endopterygota</taxon>
        <taxon>Lepidoptera</taxon>
        <taxon>Glossata</taxon>
        <taxon>Ditrysia</taxon>
        <taxon>Yponomeutoidea</taxon>
        <taxon>Plutellidae</taxon>
        <taxon>Plutella</taxon>
    </lineage>
</organism>
<keyword evidence="2" id="KW-0677">Repeat</keyword>
<reference evidence="9 10" key="1">
    <citation type="submission" date="2021-06" db="EMBL/GenBank/DDBJ databases">
        <title>A haploid diamondback moth (Plutella xylostella L.) genome assembly resolves 31 chromosomes and identifies a diamide resistance mutation.</title>
        <authorList>
            <person name="Ward C.M."/>
            <person name="Perry K.D."/>
            <person name="Baker G."/>
            <person name="Powis K."/>
            <person name="Heckel D.G."/>
            <person name="Baxter S.W."/>
        </authorList>
    </citation>
    <scope>NUCLEOTIDE SEQUENCE [LARGE SCALE GENOMIC DNA]</scope>
    <source>
        <strain evidence="9 10">LV</strain>
        <tissue evidence="9">Single pupa</tissue>
    </source>
</reference>
<dbReference type="SMART" id="SM00868">
    <property type="entry name" value="zf-AD"/>
    <property type="match status" value="2"/>
</dbReference>
<dbReference type="Pfam" id="PF12874">
    <property type="entry name" value="zf-met"/>
    <property type="match status" value="1"/>
</dbReference>
<sequence length="748" mass="86185">MNPITLNFLLDDGVASIAAATCEPKKAAKPVIHREPLTTKKAVEYLLNGSLQRKVCRFCLNVTTGLSEVGQYLQVANSGTLYNVTVKDMFSVVYPFQVTQDKSLPDKICKKCLDHTIGAYLFAQQCERSERALQNCLEDVYEKLDKLDPISNNIKKRGRKKIRVNHDTLFVAHKKVIDYAEPMYHLINRGSAFLNEEENKNATTNNFECPKCWQVLPNTDSLLNHEKTHPATMWFHCRLCGSSFSRLLHLKKHKKTCYGKDTLAKENVTSKFQCKECGFDSETYLGHLQHVEKHKFKKVLDNILVKKVDLCAVCLDKDKNMSDLDKVVSLHGACPELTGNRNLYDILGSTLPHMIPHSNIMGTKICKKCLDTAIASYVFMYQSLHTRNRLNKCITAMLDTVSKVKEAKNNVFIEVSDNLVMNIHDIEVLDNDVIVGDDVDESSLKCDVLEDEFRIESSSDTDDEIFSSSKVGKAVTTQKPNTVVSKVTNDKNDKMDLKRGTKVYTNKAIYNGFKPNRSSKKYDSIDDVCREFLTFKKKRKPAKKRCNTKFTCPICDKRFISEYFLKTHALKHVNKKVSCKVCPKTFKNKFNLREHVKVGHLIKDGGYFCNVCGRSFTVEDKMAAHRKTHERKLCQLCDKTFRSQMCYNNHLQRHVLRFKIYNRHHLQSCSFCEMEFWSENQLLLHVNKSHLQIKPYHCDMCNSQFYTDKNLVEHKKVHSLVSKEKCEFCDEVLKCRRDLVLHIKKHIC</sequence>
<dbReference type="Gene3D" id="3.30.160.60">
    <property type="entry name" value="Classic Zinc Finger"/>
    <property type="match status" value="4"/>
</dbReference>
<feature type="domain" description="C2H2-type" evidence="7">
    <location>
        <begin position="235"/>
        <end position="262"/>
    </location>
</feature>
<dbReference type="Gene3D" id="3.40.1800.20">
    <property type="match status" value="1"/>
</dbReference>
<evidence type="ECO:0000256" key="5">
    <source>
        <dbReference type="PROSITE-ProRule" id="PRU00042"/>
    </source>
</evidence>
<proteinExistence type="predicted"/>
<evidence type="ECO:0000313" key="9">
    <source>
        <dbReference type="EMBL" id="KAG7295376.1"/>
    </source>
</evidence>
<evidence type="ECO:0000256" key="3">
    <source>
        <dbReference type="ARBA" id="ARBA00022771"/>
    </source>
</evidence>
<dbReference type="Pfam" id="PF00096">
    <property type="entry name" value="zf-C2H2"/>
    <property type="match status" value="3"/>
</dbReference>
<feature type="domain" description="C2H2-type" evidence="7">
    <location>
        <begin position="550"/>
        <end position="577"/>
    </location>
</feature>
<dbReference type="Proteomes" id="UP000823941">
    <property type="component" value="Chromosome 31"/>
</dbReference>
<keyword evidence="3 5" id="KW-0863">Zinc-finger</keyword>
<evidence type="ECO:0000256" key="6">
    <source>
        <dbReference type="PROSITE-ProRule" id="PRU01263"/>
    </source>
</evidence>
<dbReference type="PANTHER" id="PTHR24379">
    <property type="entry name" value="KRAB AND ZINC FINGER DOMAIN-CONTAINING"/>
    <property type="match status" value="1"/>
</dbReference>
<dbReference type="PROSITE" id="PS00028">
    <property type="entry name" value="ZINC_FINGER_C2H2_1"/>
    <property type="match status" value="7"/>
</dbReference>
<feature type="binding site" evidence="6">
    <location>
        <position position="112"/>
    </location>
    <ligand>
        <name>Zn(2+)</name>
        <dbReference type="ChEBI" id="CHEBI:29105"/>
    </ligand>
</feature>
<name>A0ABQ7PQW9_PLUXY</name>
<keyword evidence="4 6" id="KW-0862">Zinc</keyword>
<evidence type="ECO:0000313" key="10">
    <source>
        <dbReference type="Proteomes" id="UP000823941"/>
    </source>
</evidence>
<gene>
    <name evidence="9" type="ORF">JYU34_022425</name>
</gene>
<evidence type="ECO:0000259" key="8">
    <source>
        <dbReference type="PROSITE" id="PS51915"/>
    </source>
</evidence>
<feature type="domain" description="C2H2-type" evidence="7">
    <location>
        <begin position="667"/>
        <end position="695"/>
    </location>
</feature>
<dbReference type="EMBL" id="JAHIBW010000031">
    <property type="protein sequence ID" value="KAG7295376.1"/>
    <property type="molecule type" value="Genomic_DNA"/>
</dbReference>
<comment type="caution">
    <text evidence="9">The sequence shown here is derived from an EMBL/GenBank/DDBJ whole genome shotgun (WGS) entry which is preliminary data.</text>
</comment>
<protein>
    <submittedName>
        <fullName evidence="9">Uncharacterized protein</fullName>
    </submittedName>
</protein>
<evidence type="ECO:0000256" key="2">
    <source>
        <dbReference type="ARBA" id="ARBA00022737"/>
    </source>
</evidence>
<feature type="domain" description="C2H2-type" evidence="7">
    <location>
        <begin position="696"/>
        <end position="719"/>
    </location>
</feature>
<feature type="binding site" evidence="6">
    <location>
        <position position="56"/>
    </location>
    <ligand>
        <name>Zn(2+)</name>
        <dbReference type="ChEBI" id="CHEBI:29105"/>
    </ligand>
</feature>
<accession>A0ABQ7PQW9</accession>
<keyword evidence="10" id="KW-1185">Reference proteome</keyword>
<feature type="binding site" evidence="6">
    <location>
        <position position="59"/>
    </location>
    <ligand>
        <name>Zn(2+)</name>
        <dbReference type="ChEBI" id="CHEBI:29105"/>
    </ligand>
</feature>
<evidence type="ECO:0000256" key="4">
    <source>
        <dbReference type="ARBA" id="ARBA00022833"/>
    </source>
</evidence>
<dbReference type="InterPro" id="IPR013087">
    <property type="entry name" value="Znf_C2H2_type"/>
</dbReference>
<dbReference type="InterPro" id="IPR036236">
    <property type="entry name" value="Znf_C2H2_sf"/>
</dbReference>
<evidence type="ECO:0000259" key="7">
    <source>
        <dbReference type="PROSITE" id="PS50157"/>
    </source>
</evidence>
<evidence type="ECO:0000256" key="1">
    <source>
        <dbReference type="ARBA" id="ARBA00022723"/>
    </source>
</evidence>